<dbReference type="PANTHER" id="PTHR12400">
    <property type="entry name" value="INOSITOL POLYPHOSPHATE KINASE"/>
    <property type="match status" value="1"/>
</dbReference>
<evidence type="ECO:0000256" key="2">
    <source>
        <dbReference type="ARBA" id="ARBA00022679"/>
    </source>
</evidence>
<evidence type="ECO:0000256" key="4">
    <source>
        <dbReference type="RuleBase" id="RU363090"/>
    </source>
</evidence>
<dbReference type="GO" id="GO:0005634">
    <property type="term" value="C:nucleus"/>
    <property type="evidence" value="ECO:0007669"/>
    <property type="project" value="TreeGrafter"/>
</dbReference>
<dbReference type="GO" id="GO:0000824">
    <property type="term" value="F:inositol-1,4,5,6-tetrakisphosphate 3-kinase activity"/>
    <property type="evidence" value="ECO:0007669"/>
    <property type="project" value="TreeGrafter"/>
</dbReference>
<name>A0A077QZ78_9BASI</name>
<protein>
    <recommendedName>
        <fullName evidence="4">Kinase</fullName>
        <ecNumber evidence="4">2.7.-.-</ecNumber>
    </recommendedName>
</protein>
<dbReference type="Gene3D" id="3.30.470.160">
    <property type="entry name" value="Inositol polyphosphate kinase"/>
    <property type="match status" value="1"/>
</dbReference>
<accession>A0A077QZ78</accession>
<comment type="similarity">
    <text evidence="1 4">Belongs to the inositol phosphokinase (IPK) family.</text>
</comment>
<keyword evidence="3 4" id="KW-0418">Kinase</keyword>
<dbReference type="GO" id="GO:0032958">
    <property type="term" value="P:inositol phosphate biosynthetic process"/>
    <property type="evidence" value="ECO:0007669"/>
    <property type="project" value="InterPro"/>
</dbReference>
<dbReference type="PANTHER" id="PTHR12400:SF108">
    <property type="entry name" value="KINASE"/>
    <property type="match status" value="1"/>
</dbReference>
<dbReference type="SUPFAM" id="SSF56104">
    <property type="entry name" value="SAICAR synthase-like"/>
    <property type="match status" value="1"/>
</dbReference>
<dbReference type="EC" id="2.7.-.-" evidence="4"/>
<sequence>MGDTTAQIPDLMPLANQVAGHPDGVQCLEGGRLVVKDCLVRELQFYQEVEQAVTGKTAIDARQVELLDRLLNTMPKCHGSWQEYIGRGFGSVAPAKESGQAPRIVLENLTFGYEKPNVCDIKLGTQLWDEDATDEKRQRMVKAAAGTTSGSHGIRLTGWQQTYDVKTQSYHVVPKAFGKTIKPEHLDLGMRMLLACPEEDDAERAEMVLAGSSIKGDTLSLRLPSLADELVVRMLCNHLIKDLEELHAIFSEIEVRMRGASLLLIYEGEPSRVSRSVAQSNDVDEGKAQVRLIDFGHATIVPGQGPDKGVLLGLSTVLDLAKKQLQRLESRKRRE</sequence>
<dbReference type="InterPro" id="IPR005522">
    <property type="entry name" value="IPK"/>
</dbReference>
<proteinExistence type="inferred from homology"/>
<organism evidence="5">
    <name type="scientific">Melanopsichium pennsylvanicum 4</name>
    <dbReference type="NCBI Taxonomy" id="1398559"/>
    <lineage>
        <taxon>Eukaryota</taxon>
        <taxon>Fungi</taxon>
        <taxon>Dikarya</taxon>
        <taxon>Basidiomycota</taxon>
        <taxon>Ustilaginomycotina</taxon>
        <taxon>Ustilaginomycetes</taxon>
        <taxon>Ustilaginales</taxon>
        <taxon>Ustilaginaceae</taxon>
        <taxon>Melanopsichium</taxon>
    </lineage>
</organism>
<dbReference type="InterPro" id="IPR038286">
    <property type="entry name" value="IPK_sf"/>
</dbReference>
<dbReference type="GO" id="GO:0008440">
    <property type="term" value="F:inositol-1,4,5-trisphosphate 3-kinase activity"/>
    <property type="evidence" value="ECO:0007669"/>
    <property type="project" value="TreeGrafter"/>
</dbReference>
<dbReference type="Pfam" id="PF03770">
    <property type="entry name" value="IPK"/>
    <property type="match status" value="2"/>
</dbReference>
<dbReference type="EMBL" id="HG529650">
    <property type="protein sequence ID" value="CDI55500.1"/>
    <property type="molecule type" value="Genomic_DNA"/>
</dbReference>
<reference evidence="5" key="1">
    <citation type="journal article" date="2014" name="Genome Biol. Evol.">
        <title>Gene Loss Rather Than Gene Gain Is Associated with a Host Jump from Monocots to Dicots in the Smut Fungus Melanopsichium pennsylvanicum.</title>
        <authorList>
            <person name="Sharma R."/>
            <person name="Mishra B."/>
            <person name="Runge F."/>
            <person name="Thines M."/>
        </authorList>
    </citation>
    <scope>NUCLEOTIDE SEQUENCE</scope>
    <source>
        <strain evidence="5">4</strain>
    </source>
</reference>
<evidence type="ECO:0000256" key="1">
    <source>
        <dbReference type="ARBA" id="ARBA00007374"/>
    </source>
</evidence>
<keyword evidence="2 4" id="KW-0808">Transferase</keyword>
<evidence type="ECO:0000313" key="5">
    <source>
        <dbReference type="EMBL" id="CDI55500.1"/>
    </source>
</evidence>
<dbReference type="GO" id="GO:0005737">
    <property type="term" value="C:cytoplasm"/>
    <property type="evidence" value="ECO:0007669"/>
    <property type="project" value="TreeGrafter"/>
</dbReference>
<evidence type="ECO:0000256" key="3">
    <source>
        <dbReference type="ARBA" id="ARBA00022777"/>
    </source>
</evidence>
<dbReference type="AlphaFoldDB" id="A0A077QZ78"/>
<dbReference type="GO" id="GO:0046854">
    <property type="term" value="P:phosphatidylinositol phosphate biosynthetic process"/>
    <property type="evidence" value="ECO:0007669"/>
    <property type="project" value="TreeGrafter"/>
</dbReference>